<dbReference type="OrthoDB" id="5682378at2"/>
<comment type="caution">
    <text evidence="3">The sequence shown here is derived from an EMBL/GenBank/DDBJ whole genome shotgun (WGS) entry which is preliminary data.</text>
</comment>
<sequence length="171" mass="20356">MKKWLQSFYLQPHHPLHLSLDFIQKWRWGIMLIITLLIVSYPLFRSIQLQQEWRNKQQEMVKLNDEISQQQKLLATLQARQINVSDKQITQINQTLEQLLAKHQMQLETQQWNLTEEKSVNLVANQRFLPLLELLKGLNQSPLFSFKSITLTKLNQDRLIQLNTDLMVTPQ</sequence>
<evidence type="ECO:0008006" key="5">
    <source>
        <dbReference type="Google" id="ProtNLM"/>
    </source>
</evidence>
<dbReference type="AlphaFoldDB" id="A0A1T0ATZ4"/>
<dbReference type="STRING" id="734.B0187_04225"/>
<dbReference type="Proteomes" id="UP000190867">
    <property type="component" value="Unassembled WGS sequence"/>
</dbReference>
<proteinExistence type="predicted"/>
<protein>
    <recommendedName>
        <fullName evidence="5">Competence protein C</fullName>
    </recommendedName>
</protein>
<evidence type="ECO:0000313" key="3">
    <source>
        <dbReference type="EMBL" id="OOS00157.1"/>
    </source>
</evidence>
<keyword evidence="2" id="KW-0472">Membrane</keyword>
<keyword evidence="1" id="KW-0175">Coiled coil</keyword>
<evidence type="ECO:0000313" key="4">
    <source>
        <dbReference type="Proteomes" id="UP000190867"/>
    </source>
</evidence>
<reference evidence="3 4" key="1">
    <citation type="submission" date="2017-02" db="EMBL/GenBank/DDBJ databases">
        <title>Draft genome sequence of Haemophilus paracuniculus CCUG 43573 type strain.</title>
        <authorList>
            <person name="Engstrom-Jakobsson H."/>
            <person name="Salva-Serra F."/>
            <person name="Thorell K."/>
            <person name="Gonzales-Siles L."/>
            <person name="Karlsson R."/>
            <person name="Boulund F."/>
            <person name="Engstrand L."/>
            <person name="Kristiansson E."/>
            <person name="Moore E."/>
        </authorList>
    </citation>
    <scope>NUCLEOTIDE SEQUENCE [LARGE SCALE GENOMIC DNA]</scope>
    <source>
        <strain evidence="3 4">CCUG 43573</strain>
    </source>
</reference>
<keyword evidence="2" id="KW-1133">Transmembrane helix</keyword>
<evidence type="ECO:0000256" key="2">
    <source>
        <dbReference type="SAM" id="Phobius"/>
    </source>
</evidence>
<keyword evidence="4" id="KW-1185">Reference proteome</keyword>
<keyword evidence="2" id="KW-0812">Transmembrane</keyword>
<organism evidence="3 4">
    <name type="scientific">Haemophilus paracuniculus</name>
    <dbReference type="NCBI Taxonomy" id="734"/>
    <lineage>
        <taxon>Bacteria</taxon>
        <taxon>Pseudomonadati</taxon>
        <taxon>Pseudomonadota</taxon>
        <taxon>Gammaproteobacteria</taxon>
        <taxon>Pasteurellales</taxon>
        <taxon>Pasteurellaceae</taxon>
        <taxon>Haemophilus</taxon>
    </lineage>
</organism>
<accession>A0A1T0ATZ4</accession>
<dbReference type="EMBL" id="MUYA01000004">
    <property type="protein sequence ID" value="OOS00157.1"/>
    <property type="molecule type" value="Genomic_DNA"/>
</dbReference>
<feature type="coiled-coil region" evidence="1">
    <location>
        <begin position="46"/>
        <end position="80"/>
    </location>
</feature>
<dbReference type="RefSeq" id="WP_078236609.1">
    <property type="nucleotide sequence ID" value="NZ_MUYA01000004.1"/>
</dbReference>
<evidence type="ECO:0000256" key="1">
    <source>
        <dbReference type="SAM" id="Coils"/>
    </source>
</evidence>
<name>A0A1T0ATZ4_9PAST</name>
<feature type="transmembrane region" description="Helical" evidence="2">
    <location>
        <begin position="26"/>
        <end position="44"/>
    </location>
</feature>
<gene>
    <name evidence="3" type="ORF">B0187_04225</name>
</gene>